<comment type="caution">
    <text evidence="6">The sequence shown here is derived from an EMBL/GenBank/DDBJ whole genome shotgun (WGS) entry which is preliminary data.</text>
</comment>
<evidence type="ECO:0000256" key="3">
    <source>
        <dbReference type="ARBA" id="ARBA00022808"/>
    </source>
</evidence>
<dbReference type="AlphaFoldDB" id="A0A4S2GXB4"/>
<gene>
    <name evidence="6" type="ORF">E5163_14670</name>
</gene>
<accession>A0A4S2GXB4</accession>
<evidence type="ECO:0000256" key="1">
    <source>
        <dbReference type="ARBA" id="ARBA00022723"/>
    </source>
</evidence>
<dbReference type="PIRSF" id="PIRSF036979">
    <property type="entry name" value="Arginase"/>
    <property type="match status" value="1"/>
</dbReference>
<dbReference type="OrthoDB" id="9788689at2"/>
<organism evidence="6 7">
    <name type="scientific">Marinicauda algicola</name>
    <dbReference type="NCBI Taxonomy" id="2029849"/>
    <lineage>
        <taxon>Bacteria</taxon>
        <taxon>Pseudomonadati</taxon>
        <taxon>Pseudomonadota</taxon>
        <taxon>Alphaproteobacteria</taxon>
        <taxon>Maricaulales</taxon>
        <taxon>Maricaulaceae</taxon>
        <taxon>Marinicauda</taxon>
    </lineage>
</organism>
<name>A0A4S2GXB4_9PROT</name>
<dbReference type="PROSITE" id="PS51409">
    <property type="entry name" value="ARGINASE_2"/>
    <property type="match status" value="1"/>
</dbReference>
<reference evidence="6 7" key="1">
    <citation type="journal article" date="2017" name="Int. J. Syst. Evol. Microbiol.">
        <title>Marinicauda algicola sp. nov., isolated from a marine red alga Rhodosorus marinus.</title>
        <authorList>
            <person name="Jeong S.E."/>
            <person name="Jeon S.H."/>
            <person name="Chun B.H."/>
            <person name="Kim D.W."/>
            <person name="Jeon C.O."/>
        </authorList>
    </citation>
    <scope>NUCLEOTIDE SEQUENCE [LARGE SCALE GENOMIC DNA]</scope>
    <source>
        <strain evidence="6 7">JCM 31718</strain>
    </source>
</reference>
<protein>
    <submittedName>
        <fullName evidence="6">Arginase</fullName>
    </submittedName>
</protein>
<sequence>MSASDRSECRGWHAAAELLTKDEGAPLALLGAPLAERSLTPGRCDLAPGRVREVLKRFSVYDLEAGLSLDALTLFDAGDLDLKAVSPADAFTPIRDRLAALTRNRELTLLLGGNNAVTWPGVHGLGPLERTGLVTLDAHFDLRDTDCGPLNGNPVRCLLEDGLPGANIVQIGLAPFANTRRMHETARANAITVFTAADVRERGILEVIDAAIGTLQGRVDRVYVDFDIDVIDRAQCPGAPGARPGGMAVTDFFAAARRLAAWDRVKAVDLTEFDPGLDVADITALTAGRWVCEILAGYAGRGGRA</sequence>
<dbReference type="InterPro" id="IPR006035">
    <property type="entry name" value="Ureohydrolase"/>
</dbReference>
<dbReference type="InterPro" id="IPR023696">
    <property type="entry name" value="Ureohydrolase_dom_sf"/>
</dbReference>
<evidence type="ECO:0000256" key="5">
    <source>
        <dbReference type="PROSITE-ProRule" id="PRU00742"/>
    </source>
</evidence>
<dbReference type="PANTHER" id="PTHR11358">
    <property type="entry name" value="ARGINASE/AGMATINASE"/>
    <property type="match status" value="1"/>
</dbReference>
<keyword evidence="1" id="KW-0479">Metal-binding</keyword>
<dbReference type="Gene3D" id="3.40.800.10">
    <property type="entry name" value="Ureohydrolase domain"/>
    <property type="match status" value="1"/>
</dbReference>
<dbReference type="Proteomes" id="UP000308054">
    <property type="component" value="Unassembled WGS sequence"/>
</dbReference>
<dbReference type="SUPFAM" id="SSF52768">
    <property type="entry name" value="Arginase/deacetylase"/>
    <property type="match status" value="1"/>
</dbReference>
<evidence type="ECO:0000256" key="4">
    <source>
        <dbReference type="ARBA" id="ARBA00023211"/>
    </source>
</evidence>
<evidence type="ECO:0000313" key="7">
    <source>
        <dbReference type="Proteomes" id="UP000308054"/>
    </source>
</evidence>
<keyword evidence="4" id="KW-0464">Manganese</keyword>
<dbReference type="PANTHER" id="PTHR11358:SF35">
    <property type="entry name" value="FORMIMIDOYLGLUTAMASE"/>
    <property type="match status" value="1"/>
</dbReference>
<dbReference type="GO" id="GO:0006547">
    <property type="term" value="P:L-histidine metabolic process"/>
    <property type="evidence" value="ECO:0007669"/>
    <property type="project" value="UniProtKB-KW"/>
</dbReference>
<comment type="similarity">
    <text evidence="5">Belongs to the arginase family.</text>
</comment>
<dbReference type="RefSeq" id="WP_135997278.1">
    <property type="nucleotide sequence ID" value="NZ_CP071057.1"/>
</dbReference>
<dbReference type="GO" id="GO:0008783">
    <property type="term" value="F:agmatinase activity"/>
    <property type="evidence" value="ECO:0007669"/>
    <property type="project" value="TreeGrafter"/>
</dbReference>
<keyword evidence="2" id="KW-0378">Hydrolase</keyword>
<dbReference type="GO" id="GO:0033389">
    <property type="term" value="P:putrescine biosynthetic process from arginine, via agmatine"/>
    <property type="evidence" value="ECO:0007669"/>
    <property type="project" value="TreeGrafter"/>
</dbReference>
<evidence type="ECO:0000313" key="6">
    <source>
        <dbReference type="EMBL" id="TGY87673.1"/>
    </source>
</evidence>
<keyword evidence="3" id="KW-0369">Histidine metabolism</keyword>
<proteinExistence type="inferred from homology"/>
<dbReference type="EMBL" id="SRXW01000005">
    <property type="protein sequence ID" value="TGY87673.1"/>
    <property type="molecule type" value="Genomic_DNA"/>
</dbReference>
<dbReference type="GO" id="GO:0046872">
    <property type="term" value="F:metal ion binding"/>
    <property type="evidence" value="ECO:0007669"/>
    <property type="project" value="UniProtKB-KW"/>
</dbReference>
<evidence type="ECO:0000256" key="2">
    <source>
        <dbReference type="ARBA" id="ARBA00022801"/>
    </source>
</evidence>
<dbReference type="Pfam" id="PF00491">
    <property type="entry name" value="Arginase"/>
    <property type="match status" value="1"/>
</dbReference>
<keyword evidence="7" id="KW-1185">Reference proteome</keyword>